<feature type="compositionally biased region" description="Polar residues" evidence="3">
    <location>
        <begin position="1"/>
        <end position="10"/>
    </location>
</feature>
<comment type="similarity">
    <text evidence="2">Belongs to the polysaccharide lyase 1 family.</text>
</comment>
<dbReference type="AlphaFoldDB" id="A0A150S0C9"/>
<keyword evidence="2" id="KW-0624">Polysaccharide degradation</keyword>
<keyword evidence="2" id="KW-0119">Carbohydrate metabolism</keyword>
<dbReference type="InterPro" id="IPR045032">
    <property type="entry name" value="PEL"/>
</dbReference>
<dbReference type="EMBL" id="JEMB01001599">
    <property type="protein sequence ID" value="KYF85925.1"/>
    <property type="molecule type" value="Genomic_DNA"/>
</dbReference>
<feature type="compositionally biased region" description="Low complexity" evidence="3">
    <location>
        <begin position="27"/>
        <end position="54"/>
    </location>
</feature>
<dbReference type="SUPFAM" id="SSF51126">
    <property type="entry name" value="Pectin lyase-like"/>
    <property type="match status" value="1"/>
</dbReference>
<reference evidence="5 6" key="1">
    <citation type="submission" date="2014-02" db="EMBL/GenBank/DDBJ databases">
        <title>The small core and large imbalanced accessory genome model reveals a collaborative survival strategy of Sorangium cellulosum strains in nature.</title>
        <authorList>
            <person name="Han K."/>
            <person name="Peng R."/>
            <person name="Blom J."/>
            <person name="Li Y.-Z."/>
        </authorList>
    </citation>
    <scope>NUCLEOTIDE SEQUENCE [LARGE SCALE GENOMIC DNA]</scope>
    <source>
        <strain evidence="5 6">So0011-07</strain>
    </source>
</reference>
<evidence type="ECO:0000259" key="4">
    <source>
        <dbReference type="SMART" id="SM00656"/>
    </source>
</evidence>
<dbReference type="Gene3D" id="2.160.20.10">
    <property type="entry name" value="Single-stranded right-handed beta-helix, Pectin lyase-like"/>
    <property type="match status" value="1"/>
</dbReference>
<feature type="domain" description="Pectate lyase" evidence="4">
    <location>
        <begin position="123"/>
        <end position="339"/>
    </location>
</feature>
<dbReference type="PANTHER" id="PTHR31683:SF18">
    <property type="entry name" value="PECTATE LYASE 21-RELATED"/>
    <property type="match status" value="1"/>
</dbReference>
<feature type="region of interest" description="Disordered" evidence="3">
    <location>
        <begin position="1"/>
        <end position="103"/>
    </location>
</feature>
<evidence type="ECO:0000313" key="5">
    <source>
        <dbReference type="EMBL" id="KYF85925.1"/>
    </source>
</evidence>
<name>A0A150S0C9_SORCE</name>
<evidence type="ECO:0000256" key="2">
    <source>
        <dbReference type="RuleBase" id="RU361173"/>
    </source>
</evidence>
<sequence>MIAVSISSVGCGSEGSDPSEDDGGQPTSSASASSSSGAGSSGSGATSGSSTSSTGGIGSGTGGSGEGGGATGTGGSGEGGGATGTGGSGEGGGATGTGGGSPGPVDFRLYGYATTGDGTTGGKGGEVVSVSSLDALRTEAARSGALIIQITGKLSGRGDDVDVASDKTIVGVGSSGEIEGVGLNLRRSSNIIIRNLKIHHVLASSGNGDGIHMDESHNVWIDHCELWADSPAVNSDKDKYDGLIDATHESSDITISWTYLHDHWKGMLVGSSDNDDSDRRITYHHNHINNVSSRLPSYRGGNGHVFNNYFENVPTSGVNSRVGACLRVEGNHFFKVKNPITTLDSAAGGTDRKDNVFEETTGTQASGADCTWSAPYEYPLDGSAAVKAVVLEHAGVGKTDPLENLP</sequence>
<evidence type="ECO:0000313" key="6">
    <source>
        <dbReference type="Proteomes" id="UP000075635"/>
    </source>
</evidence>
<dbReference type="InterPro" id="IPR012334">
    <property type="entry name" value="Pectin_lyas_fold"/>
</dbReference>
<comment type="subcellular location">
    <subcellularLocation>
        <location evidence="2">Secreted</location>
    </subcellularLocation>
</comment>
<accession>A0A150S0C9</accession>
<dbReference type="Proteomes" id="UP000075635">
    <property type="component" value="Unassembled WGS sequence"/>
</dbReference>
<keyword evidence="1 2" id="KW-0456">Lyase</keyword>
<dbReference type="GO" id="GO:0005576">
    <property type="term" value="C:extracellular region"/>
    <property type="evidence" value="ECO:0007669"/>
    <property type="project" value="UniProtKB-SubCell"/>
</dbReference>
<dbReference type="Pfam" id="PF00544">
    <property type="entry name" value="Pectate_lyase_4"/>
    <property type="match status" value="1"/>
</dbReference>
<dbReference type="GO" id="GO:0030570">
    <property type="term" value="F:pectate lyase activity"/>
    <property type="evidence" value="ECO:0007669"/>
    <property type="project" value="InterPro"/>
</dbReference>
<keyword evidence="2" id="KW-0964">Secreted</keyword>
<dbReference type="PANTHER" id="PTHR31683">
    <property type="entry name" value="PECTATE LYASE 18-RELATED"/>
    <property type="match status" value="1"/>
</dbReference>
<feature type="compositionally biased region" description="Gly residues" evidence="3">
    <location>
        <begin position="55"/>
        <end position="102"/>
    </location>
</feature>
<dbReference type="SMART" id="SM00656">
    <property type="entry name" value="Amb_all"/>
    <property type="match status" value="1"/>
</dbReference>
<organism evidence="5 6">
    <name type="scientific">Sorangium cellulosum</name>
    <name type="common">Polyangium cellulosum</name>
    <dbReference type="NCBI Taxonomy" id="56"/>
    <lineage>
        <taxon>Bacteria</taxon>
        <taxon>Pseudomonadati</taxon>
        <taxon>Myxococcota</taxon>
        <taxon>Polyangia</taxon>
        <taxon>Polyangiales</taxon>
        <taxon>Polyangiaceae</taxon>
        <taxon>Sorangium</taxon>
    </lineage>
</organism>
<evidence type="ECO:0000256" key="1">
    <source>
        <dbReference type="ARBA" id="ARBA00023239"/>
    </source>
</evidence>
<gene>
    <name evidence="5" type="ORF">BE17_52280</name>
</gene>
<protein>
    <recommendedName>
        <fullName evidence="4">Pectate lyase domain-containing protein</fullName>
    </recommendedName>
</protein>
<evidence type="ECO:0000256" key="3">
    <source>
        <dbReference type="SAM" id="MobiDB-lite"/>
    </source>
</evidence>
<dbReference type="GO" id="GO:0000272">
    <property type="term" value="P:polysaccharide catabolic process"/>
    <property type="evidence" value="ECO:0007669"/>
    <property type="project" value="UniProtKB-KW"/>
</dbReference>
<comment type="caution">
    <text evidence="5">The sequence shown here is derived from an EMBL/GenBank/DDBJ whole genome shotgun (WGS) entry which is preliminary data.</text>
</comment>
<dbReference type="InterPro" id="IPR002022">
    <property type="entry name" value="Pec_lyase"/>
</dbReference>
<dbReference type="InterPro" id="IPR011050">
    <property type="entry name" value="Pectin_lyase_fold/virulence"/>
</dbReference>
<proteinExistence type="inferred from homology"/>